<evidence type="ECO:0000256" key="2">
    <source>
        <dbReference type="ARBA" id="ARBA00022649"/>
    </source>
</evidence>
<dbReference type="RefSeq" id="WP_181929439.1">
    <property type="nucleotide sequence ID" value="NZ_CP054698.1"/>
</dbReference>
<dbReference type="Gene3D" id="3.30.2310.20">
    <property type="entry name" value="RelE-like"/>
    <property type="match status" value="1"/>
</dbReference>
<sequence length="101" mass="11694">MSLYFLSPQATQDLQEINDYLFAGNPDSADRLLTLINQKLDTLAQFPSMGRRRDELLTALRSFPVDDYLIFYRPITEGIEVVRIVSGYRDLETLFLDDDSR</sequence>
<keyword evidence="4" id="KW-1185">Reference proteome</keyword>
<dbReference type="EMBL" id="CP054698">
    <property type="protein sequence ID" value="QMS91884.1"/>
    <property type="molecule type" value="Genomic_DNA"/>
</dbReference>
<keyword evidence="2" id="KW-1277">Toxin-antitoxin system</keyword>
<dbReference type="InterPro" id="IPR035093">
    <property type="entry name" value="RelE/ParE_toxin_dom_sf"/>
</dbReference>
<comment type="similarity">
    <text evidence="1">Belongs to the RelE toxin family.</text>
</comment>
<dbReference type="InterPro" id="IPR051803">
    <property type="entry name" value="TA_system_RelE-like_toxin"/>
</dbReference>
<dbReference type="Proteomes" id="UP000514713">
    <property type="component" value="Chromosome"/>
</dbReference>
<reference evidence="4" key="1">
    <citation type="submission" date="2020-06" db="EMBL/GenBank/DDBJ databases">
        <title>Nostoc edaphicum CCNP1411 genome.</title>
        <authorList>
            <person name="Fidor A."/>
            <person name="Grabski M."/>
            <person name="Gawor J."/>
            <person name="Gromadka R."/>
            <person name="Wegrzyn G."/>
            <person name="Mazur-Marzec H."/>
        </authorList>
    </citation>
    <scope>NUCLEOTIDE SEQUENCE [LARGE SCALE GENOMIC DNA]</scope>
    <source>
        <strain evidence="4">CCNP1411</strain>
    </source>
</reference>
<name>A0A7D7QNQ9_9NOSO</name>
<dbReference type="InterPro" id="IPR007712">
    <property type="entry name" value="RelE/ParE_toxin"/>
</dbReference>
<dbReference type="Pfam" id="PF05016">
    <property type="entry name" value="ParE_toxin"/>
    <property type="match status" value="1"/>
</dbReference>
<evidence type="ECO:0000313" key="3">
    <source>
        <dbReference type="EMBL" id="QMS91884.1"/>
    </source>
</evidence>
<organism evidence="3 4">
    <name type="scientific">Nostoc edaphicum CCNP1411</name>
    <dbReference type="NCBI Taxonomy" id="1472755"/>
    <lineage>
        <taxon>Bacteria</taxon>
        <taxon>Bacillati</taxon>
        <taxon>Cyanobacteriota</taxon>
        <taxon>Cyanophyceae</taxon>
        <taxon>Nostocales</taxon>
        <taxon>Nostocaceae</taxon>
        <taxon>Nostoc</taxon>
    </lineage>
</organism>
<dbReference type="KEGG" id="ned:HUN01_31385"/>
<dbReference type="AlphaFoldDB" id="A0A7D7QNQ9"/>
<dbReference type="PANTHER" id="PTHR33755">
    <property type="entry name" value="TOXIN PARE1-RELATED"/>
    <property type="match status" value="1"/>
</dbReference>
<protein>
    <submittedName>
        <fullName evidence="3">Type II toxin-antitoxin system RelE/ParE family toxin</fullName>
    </submittedName>
</protein>
<accession>A0A7D7QNQ9</accession>
<gene>
    <name evidence="3" type="ORF">HUN01_31385</name>
</gene>
<proteinExistence type="inferred from homology"/>
<evidence type="ECO:0000313" key="4">
    <source>
        <dbReference type="Proteomes" id="UP000514713"/>
    </source>
</evidence>
<dbReference type="PANTHER" id="PTHR33755:SF6">
    <property type="entry name" value="PLASMID STABILIZATION SYSTEM PROTEIN"/>
    <property type="match status" value="1"/>
</dbReference>
<evidence type="ECO:0000256" key="1">
    <source>
        <dbReference type="ARBA" id="ARBA00006226"/>
    </source>
</evidence>